<dbReference type="PANTHER" id="PTHR34413:SF2">
    <property type="entry name" value="PROPHAGE TAIL FIBER ASSEMBLY PROTEIN HOMOLOG TFAE-RELATED"/>
    <property type="match status" value="1"/>
</dbReference>
<dbReference type="Pfam" id="PF05876">
    <property type="entry name" value="GpA_ATPase"/>
    <property type="match status" value="1"/>
</dbReference>
<dbReference type="InterPro" id="IPR046453">
    <property type="entry name" value="GpA_ATPase"/>
</dbReference>
<evidence type="ECO:0000313" key="4">
    <source>
        <dbReference type="Proteomes" id="UP000077134"/>
    </source>
</evidence>
<feature type="domain" description="Phage terminase large subunit GpA ATPase" evidence="1">
    <location>
        <begin position="42"/>
        <end position="291"/>
    </location>
</feature>
<reference evidence="3 4" key="1">
    <citation type="submission" date="2016-02" db="EMBL/GenBank/DDBJ databases">
        <title>Paenibacillus sp. LPB0068, isolated from Crassostrea gigas.</title>
        <authorList>
            <person name="Shin S.-K."/>
            <person name="Yi H."/>
        </authorList>
    </citation>
    <scope>NUCLEOTIDE SEQUENCE [LARGE SCALE GENOMIC DNA]</scope>
    <source>
        <strain evidence="3 4">LPB0068</strain>
    </source>
</reference>
<keyword evidence="4" id="KW-1185">Reference proteome</keyword>
<organism evidence="3 4">
    <name type="scientific">Paenibacillus crassostreae</name>
    <dbReference type="NCBI Taxonomy" id="1763538"/>
    <lineage>
        <taxon>Bacteria</taxon>
        <taxon>Bacillati</taxon>
        <taxon>Bacillota</taxon>
        <taxon>Bacilli</taxon>
        <taxon>Bacillales</taxon>
        <taxon>Paenibacillaceae</taxon>
        <taxon>Paenibacillus</taxon>
    </lineage>
</organism>
<dbReference type="KEGG" id="pcx:LPB68_05005"/>
<evidence type="ECO:0000259" key="1">
    <source>
        <dbReference type="Pfam" id="PF05876"/>
    </source>
</evidence>
<dbReference type="InterPro" id="IPR027417">
    <property type="entry name" value="P-loop_NTPase"/>
</dbReference>
<dbReference type="AlphaFoldDB" id="A0A162RKU5"/>
<evidence type="ECO:0000313" key="3">
    <source>
        <dbReference type="EMBL" id="OAB72787.1"/>
    </source>
</evidence>
<protein>
    <submittedName>
        <fullName evidence="3">Terminase</fullName>
    </submittedName>
</protein>
<feature type="domain" description="Terminase large subunit GpA endonuclease" evidence="2">
    <location>
        <begin position="300"/>
        <end position="592"/>
    </location>
</feature>
<dbReference type="GO" id="GO:0005524">
    <property type="term" value="F:ATP binding"/>
    <property type="evidence" value="ECO:0007669"/>
    <property type="project" value="InterPro"/>
</dbReference>
<dbReference type="InterPro" id="IPR008866">
    <property type="entry name" value="Phage_lambda_GpA-like"/>
</dbReference>
<dbReference type="Proteomes" id="UP000077134">
    <property type="component" value="Unassembled WGS sequence"/>
</dbReference>
<dbReference type="OrthoDB" id="5181253at2"/>
<dbReference type="HAMAP" id="MF_04144">
    <property type="entry name" value="TERL_LAMBDA"/>
    <property type="match status" value="1"/>
</dbReference>
<evidence type="ECO:0000259" key="2">
    <source>
        <dbReference type="Pfam" id="PF20454"/>
    </source>
</evidence>
<dbReference type="Pfam" id="PF20454">
    <property type="entry name" value="GpA_nuclease"/>
    <property type="match status" value="1"/>
</dbReference>
<sequence length="622" mass="70553">MKEQKKQTLRLLQKVVRLVAPPEPMSVADWADKHRILSPESSSEPGQWRTDRAPYQRVPMEATSDLEINTIVMMWASQTGKSDFQNNVAGYYTGHEPAPIMMVQPTLVLAKEFSKDRLAPMYRDSKQLNKLVTSRKTKDSSNTLLYKSFPGGRINLAGANSPASLASKPIRILLCDEIDRYPVSAGVEGDPVNLATVRTKTFPNRKIILVSTPTIKGASRIESAYQDSSMEEWCVPCPSCEEYQPFKWAQIKFEYNKETNTATKVEHACKSCGALHAENEWKKDYAKRAKWIAQREHKSTRGFHLNELASTFSNWFSIVEDFKKADRGGKEMLKTFFNTSMAESWEEKGEQMDSEILLNRREMYHSDIPEGVKVLTAAVDTQDNRFEVEVQGWGKDHESWRIQYQVIYGDLKQSQVWNDLDEFLKRTWEDAEGRKFKIALTCMDSGGHFTGEVYKFCKARSSRRVFAIKGEASGDGTYKPLINGTSTNNRYRATVVRLGVDEGKSKVMSALKIPLVDEYGDKPQGYCHFPLTTKDNNRGYNQDYFDGLTAEAMQKRVKNGVPYYVWVKVRTRNEPLDLAVYNRAAIEILNPNLDADLPVIGVVSTSGSVPSKPRRRGTKSSV</sequence>
<dbReference type="GO" id="GO:0004519">
    <property type="term" value="F:endonuclease activity"/>
    <property type="evidence" value="ECO:0007669"/>
    <property type="project" value="InterPro"/>
</dbReference>
<accession>A0A162RKU5</accession>
<dbReference type="RefSeq" id="WP_068659603.1">
    <property type="nucleotide sequence ID" value="NZ_CP017770.1"/>
</dbReference>
<dbReference type="PANTHER" id="PTHR34413">
    <property type="entry name" value="PROPHAGE TAIL FIBER ASSEMBLY PROTEIN HOMOLOG TFAE-RELATED-RELATED"/>
    <property type="match status" value="1"/>
</dbReference>
<dbReference type="STRING" id="1763538.LPB68_05005"/>
<proteinExistence type="inferred from homology"/>
<dbReference type="Gene3D" id="3.40.50.300">
    <property type="entry name" value="P-loop containing nucleotide triphosphate hydrolases"/>
    <property type="match status" value="1"/>
</dbReference>
<dbReference type="InterPro" id="IPR046454">
    <property type="entry name" value="GpA_endonuclease"/>
</dbReference>
<gene>
    <name evidence="3" type="ORF">PNBC_15245</name>
</gene>
<dbReference type="GO" id="GO:0016887">
    <property type="term" value="F:ATP hydrolysis activity"/>
    <property type="evidence" value="ECO:0007669"/>
    <property type="project" value="InterPro"/>
</dbReference>
<dbReference type="InterPro" id="IPR051220">
    <property type="entry name" value="TFA_Chaperone"/>
</dbReference>
<comment type="caution">
    <text evidence="3">The sequence shown here is derived from an EMBL/GenBank/DDBJ whole genome shotgun (WGS) entry which is preliminary data.</text>
</comment>
<dbReference type="EMBL" id="LSFN01000032">
    <property type="protein sequence ID" value="OAB72787.1"/>
    <property type="molecule type" value="Genomic_DNA"/>
</dbReference>
<name>A0A162RKU5_9BACL</name>